<keyword evidence="1" id="KW-1133">Transmembrane helix</keyword>
<keyword evidence="1" id="KW-0812">Transmembrane</keyword>
<evidence type="ECO:0000256" key="1">
    <source>
        <dbReference type="SAM" id="Phobius"/>
    </source>
</evidence>
<dbReference type="RefSeq" id="XP_024330130.1">
    <property type="nucleotide sequence ID" value="XM_024476385.1"/>
</dbReference>
<dbReference type="VEuPathDB" id="MicrosporidiaDB:AAJ76_7700010362"/>
<comment type="caution">
    <text evidence="2">The sequence shown here is derived from an EMBL/GenBank/DDBJ whole genome shotgun (WGS) entry which is preliminary data.</text>
</comment>
<dbReference type="VEuPathDB" id="MicrosporidiaDB:NCER_101478"/>
<reference evidence="2 3" key="1">
    <citation type="journal article" date="2015" name="Environ. Microbiol.">
        <title>Genome analyses suggest the presence of polyploidy and recent human-driven expansions in eight global populations of the honeybee pathogen Nosema ceranae.</title>
        <authorList>
            <person name="Pelin A."/>
            <person name="Selman M."/>
            <person name="Aris-Brosou S."/>
            <person name="Farinelli L."/>
            <person name="Corradi N."/>
        </authorList>
    </citation>
    <scope>NUCLEOTIDE SEQUENCE [LARGE SCALE GENOMIC DNA]</scope>
    <source>
        <strain evidence="2 3">PA08 1199</strain>
    </source>
</reference>
<gene>
    <name evidence="2" type="ORF">AAJ76_7700010362</name>
</gene>
<accession>A0A0F9WN05</accession>
<dbReference type="VEuPathDB" id="MicrosporidiaDB:G9O61_00g020690"/>
<dbReference type="Proteomes" id="UP000034350">
    <property type="component" value="Unassembled WGS sequence"/>
</dbReference>
<dbReference type="VEuPathDB" id="MicrosporidiaDB:G9O61_00g021720"/>
<dbReference type="AlphaFoldDB" id="A0A0F9WN05"/>
<dbReference type="GeneID" id="36321338"/>
<protein>
    <submittedName>
        <fullName evidence="2">Uncharacterized protein</fullName>
    </submittedName>
</protein>
<evidence type="ECO:0000313" key="2">
    <source>
        <dbReference type="EMBL" id="KKO74388.1"/>
    </source>
</evidence>
<sequence>MLSKKRFIILSICLVSITILVFVFLKYSSTSKPHSNPLIKISLKDTVLDKFDTDIAFEAYEKIHEKINFTKEEFVFMAKAYYCIYKIPRNILEKYFIDCFNEYASKSYKGFSREEKKEFMIKSIDKMLYLLDEIFTYSHKEEFFANAVELLMCKFKILKPGDVPKVKILQKKIGILNSSFNSILEQDLKSELTEKKHKRGILMLSYIEIVLNMVFYD</sequence>
<keyword evidence="1" id="KW-0472">Membrane</keyword>
<evidence type="ECO:0000313" key="3">
    <source>
        <dbReference type="Proteomes" id="UP000034350"/>
    </source>
</evidence>
<dbReference type="EMBL" id="JPQZ01000077">
    <property type="protein sequence ID" value="KKO74388.1"/>
    <property type="molecule type" value="Genomic_DNA"/>
</dbReference>
<proteinExistence type="predicted"/>
<feature type="transmembrane region" description="Helical" evidence="1">
    <location>
        <begin position="7"/>
        <end position="27"/>
    </location>
</feature>
<name>A0A0F9WN05_9MICR</name>
<keyword evidence="3" id="KW-1185">Reference proteome</keyword>
<organism evidence="2 3">
    <name type="scientific">Vairimorpha ceranae</name>
    <dbReference type="NCBI Taxonomy" id="40302"/>
    <lineage>
        <taxon>Eukaryota</taxon>
        <taxon>Fungi</taxon>
        <taxon>Fungi incertae sedis</taxon>
        <taxon>Microsporidia</taxon>
        <taxon>Nosematidae</taxon>
        <taxon>Vairimorpha</taxon>
    </lineage>
</organism>